<feature type="region of interest" description="Disordered" evidence="1">
    <location>
        <begin position="81"/>
        <end position="166"/>
    </location>
</feature>
<feature type="compositionally biased region" description="Polar residues" evidence="1">
    <location>
        <begin position="102"/>
        <end position="127"/>
    </location>
</feature>
<protein>
    <recommendedName>
        <fullName evidence="2">DUF4806 domain-containing protein</fullName>
    </recommendedName>
</protein>
<feature type="region of interest" description="Disordered" evidence="1">
    <location>
        <begin position="233"/>
        <end position="252"/>
    </location>
</feature>
<gene>
    <name evidence="3" type="ORF">g.5054</name>
</gene>
<dbReference type="InterPro" id="IPR032071">
    <property type="entry name" value="DUF4806"/>
</dbReference>
<dbReference type="EMBL" id="GGMR01008105">
    <property type="protein sequence ID" value="MBY20724.1"/>
    <property type="molecule type" value="Transcribed_RNA"/>
</dbReference>
<feature type="compositionally biased region" description="Basic and acidic residues" evidence="1">
    <location>
        <begin position="128"/>
        <end position="139"/>
    </location>
</feature>
<dbReference type="Pfam" id="PF16064">
    <property type="entry name" value="DUF4806"/>
    <property type="match status" value="1"/>
</dbReference>
<feature type="region of interest" description="Disordered" evidence="1">
    <location>
        <begin position="199"/>
        <end position="225"/>
    </location>
</feature>
<dbReference type="AlphaFoldDB" id="A0A2S2NU93"/>
<dbReference type="PANTHER" id="PTHR34153:SF2">
    <property type="entry name" value="SI:CH211-262H13.3-RELATED"/>
    <property type="match status" value="1"/>
</dbReference>
<feature type="domain" description="DUF4806" evidence="2">
    <location>
        <begin position="379"/>
        <end position="445"/>
    </location>
</feature>
<accession>A0A2S2NU93</accession>
<name>A0A2S2NU93_SCHGA</name>
<organism evidence="3">
    <name type="scientific">Schizaphis graminum</name>
    <name type="common">Green bug aphid</name>
    <dbReference type="NCBI Taxonomy" id="13262"/>
    <lineage>
        <taxon>Eukaryota</taxon>
        <taxon>Metazoa</taxon>
        <taxon>Ecdysozoa</taxon>
        <taxon>Arthropoda</taxon>
        <taxon>Hexapoda</taxon>
        <taxon>Insecta</taxon>
        <taxon>Pterygota</taxon>
        <taxon>Neoptera</taxon>
        <taxon>Paraneoptera</taxon>
        <taxon>Hemiptera</taxon>
        <taxon>Sternorrhyncha</taxon>
        <taxon>Aphidomorpha</taxon>
        <taxon>Aphidoidea</taxon>
        <taxon>Aphididae</taxon>
        <taxon>Aphidini</taxon>
        <taxon>Schizaphis</taxon>
    </lineage>
</organism>
<feature type="compositionally biased region" description="Polar residues" evidence="1">
    <location>
        <begin position="140"/>
        <end position="152"/>
    </location>
</feature>
<sequence>MWSIVVFENENTIEVVPAHWVKNNVCAWPKKDVKKNVERRVLANKFDFNYFASRTLKKNIATLTEARAKLKKAEHTSDLSTCDDEISKSRTNKSKVLDPPTYSYNKSISPKSNATTNHTQETITNSHSLDRPTFKEKKNSYSIDRSSFSQLDVESKQGHKKKYESNYQNASYSLPLKAKRKLFDRKSFSPIAALPREHNINTSSRYNHESDVNNSPVSVTSIKGSSITPKKHDLFNLSRSESETSSSPKIVEPKRALSTEIIHTSSSPFKVTEAVQDNTSDYPNYELLDLADINLQSSFKKGPSNEQKKLKLKSNCLVQTSESNDVMNKILRVVLKIKYDVEAIAQNQLQMDKILTDTVLQAKDNENNSEELFEYDSFLPIENEDQLDEFETKLQNRNFRKNVVNGLKRLAKKTLTGTIRQMLRKIFEDDVLQMYSFVGQKKKKIFSSLGSCSIIIEAVRKIKAFENATNSEIEGPMKIYLAGAAFRKKKIV</sequence>
<feature type="compositionally biased region" description="Polar residues" evidence="1">
    <location>
        <begin position="212"/>
        <end position="225"/>
    </location>
</feature>
<proteinExistence type="predicted"/>
<evidence type="ECO:0000256" key="1">
    <source>
        <dbReference type="SAM" id="MobiDB-lite"/>
    </source>
</evidence>
<evidence type="ECO:0000313" key="3">
    <source>
        <dbReference type="EMBL" id="MBY20724.1"/>
    </source>
</evidence>
<dbReference type="PANTHER" id="PTHR34153">
    <property type="entry name" value="SI:CH211-262H13.3-RELATED-RELATED"/>
    <property type="match status" value="1"/>
</dbReference>
<reference evidence="3" key="1">
    <citation type="submission" date="2018-04" db="EMBL/GenBank/DDBJ databases">
        <title>Transcriptome of Schizaphis graminum biotype I.</title>
        <authorList>
            <person name="Scully E.D."/>
            <person name="Geib S.M."/>
            <person name="Palmer N.A."/>
            <person name="Koch K."/>
            <person name="Bradshaw J."/>
            <person name="Heng-Moss T."/>
            <person name="Sarath G."/>
        </authorList>
    </citation>
    <scope>NUCLEOTIDE SEQUENCE</scope>
</reference>
<evidence type="ECO:0000259" key="2">
    <source>
        <dbReference type="Pfam" id="PF16064"/>
    </source>
</evidence>